<dbReference type="InterPro" id="IPR001680">
    <property type="entry name" value="WD40_rpt"/>
</dbReference>
<name>A0A7C9M4Y1_9DEIO</name>
<reference evidence="3 4" key="1">
    <citation type="submission" date="2019-12" db="EMBL/GenBank/DDBJ databases">
        <title>Deinococcus sp. HMF7620 Genome sequencing and assembly.</title>
        <authorList>
            <person name="Kang H."/>
            <person name="Kim H."/>
            <person name="Joh K."/>
        </authorList>
    </citation>
    <scope>NUCLEOTIDE SEQUENCE [LARGE SCALE GENOMIC DNA]</scope>
    <source>
        <strain evidence="3 4">HMF7620</strain>
    </source>
</reference>
<dbReference type="Pfam" id="PF00400">
    <property type="entry name" value="WD40"/>
    <property type="match status" value="1"/>
</dbReference>
<proteinExistence type="predicted"/>
<dbReference type="InterPro" id="IPR050349">
    <property type="entry name" value="WD_LIS1/nudF_dynein_reg"/>
</dbReference>
<dbReference type="Proteomes" id="UP000483286">
    <property type="component" value="Unassembled WGS sequence"/>
</dbReference>
<gene>
    <name evidence="3" type="ORF">GO986_04835</name>
</gene>
<evidence type="ECO:0000256" key="2">
    <source>
        <dbReference type="ARBA" id="ARBA00022737"/>
    </source>
</evidence>
<dbReference type="Gene3D" id="2.130.10.10">
    <property type="entry name" value="YVTN repeat-like/Quinoprotein amine dehydrogenase"/>
    <property type="match status" value="1"/>
</dbReference>
<evidence type="ECO:0000256" key="1">
    <source>
        <dbReference type="ARBA" id="ARBA00022574"/>
    </source>
</evidence>
<keyword evidence="1" id="KW-0853">WD repeat</keyword>
<evidence type="ECO:0000313" key="3">
    <source>
        <dbReference type="EMBL" id="MVN86085.1"/>
    </source>
</evidence>
<keyword evidence="2" id="KW-0677">Repeat</keyword>
<organism evidence="3 4">
    <name type="scientific">Deinococcus arboris</name>
    <dbReference type="NCBI Taxonomy" id="2682977"/>
    <lineage>
        <taxon>Bacteria</taxon>
        <taxon>Thermotogati</taxon>
        <taxon>Deinococcota</taxon>
        <taxon>Deinococci</taxon>
        <taxon>Deinococcales</taxon>
        <taxon>Deinococcaceae</taxon>
        <taxon>Deinococcus</taxon>
    </lineage>
</organism>
<keyword evidence="4" id="KW-1185">Reference proteome</keyword>
<sequence length="364" mass="38505">MGGSTLVALDANTLKARWHVQLSAAAWSLEPLALSPNGQHLAVAGQNGAVRLLSAQSGRWVNTLQHPFYRDQKDGSGDFFATPTALAFSPDGRTLAIGSRGGGVRLRSLANGQERQLSGGCTAARTAAHLGPVRGLLFTDAGTLVSTANDEQLVAWPLRPPRQARCLSLPGGATSLHLLPQGRLLALGVTSSTLLHWPEVTRLARLAPLGSALVRWQITDTTLALSDQHSTRRWGLLSAAPLPSTALPLATFHPTGATVTIGDDLRVRVKAAGHTRVLWPPAVAPANLDGLGVPVGWQVRLKGGQLTVSATSNVRTMTNGTTDFTNNYVWAWPSGRFLGCRTLHGDGDNLSIASLPVPCRTREP</sequence>
<dbReference type="PANTHER" id="PTHR44129">
    <property type="entry name" value="WD REPEAT-CONTAINING PROTEIN POP1"/>
    <property type="match status" value="1"/>
</dbReference>
<protein>
    <submittedName>
        <fullName evidence="3">PQQ-binding-like beta-propeller repeat protein</fullName>
    </submittedName>
</protein>
<dbReference type="EMBL" id="WQLB01000004">
    <property type="protein sequence ID" value="MVN86085.1"/>
    <property type="molecule type" value="Genomic_DNA"/>
</dbReference>
<dbReference type="AlphaFoldDB" id="A0A7C9M4Y1"/>
<comment type="caution">
    <text evidence="3">The sequence shown here is derived from an EMBL/GenBank/DDBJ whole genome shotgun (WGS) entry which is preliminary data.</text>
</comment>
<accession>A0A7C9M4Y1</accession>
<dbReference type="InterPro" id="IPR015943">
    <property type="entry name" value="WD40/YVTN_repeat-like_dom_sf"/>
</dbReference>
<evidence type="ECO:0000313" key="4">
    <source>
        <dbReference type="Proteomes" id="UP000483286"/>
    </source>
</evidence>
<dbReference type="SUPFAM" id="SSF69322">
    <property type="entry name" value="Tricorn protease domain 2"/>
    <property type="match status" value="1"/>
</dbReference>